<evidence type="ECO:0000313" key="12">
    <source>
        <dbReference type="Proteomes" id="UP000287798"/>
    </source>
</evidence>
<keyword evidence="6 10" id="KW-0479">Metal-binding</keyword>
<dbReference type="NCBIfam" id="NF009695">
    <property type="entry name" value="PRK13222.1-2"/>
    <property type="match status" value="1"/>
</dbReference>
<dbReference type="PANTHER" id="PTHR43434:SF1">
    <property type="entry name" value="PHOSPHOGLYCOLATE PHOSPHATASE"/>
    <property type="match status" value="1"/>
</dbReference>
<protein>
    <recommendedName>
        <fullName evidence="5 10">Phosphoglycolate phosphatase</fullName>
        <shortName evidence="10">PGP</shortName>
        <shortName evidence="10">PGPase</shortName>
        <ecNumber evidence="5 10">3.1.3.18</ecNumber>
    </recommendedName>
</protein>
<dbReference type="NCBIfam" id="TIGR01509">
    <property type="entry name" value="HAD-SF-IA-v3"/>
    <property type="match status" value="1"/>
</dbReference>
<evidence type="ECO:0000256" key="10">
    <source>
        <dbReference type="HAMAP-Rule" id="MF_00495"/>
    </source>
</evidence>
<dbReference type="GO" id="GO:0005975">
    <property type="term" value="P:carbohydrate metabolic process"/>
    <property type="evidence" value="ECO:0007669"/>
    <property type="project" value="InterPro"/>
</dbReference>
<evidence type="ECO:0000313" key="11">
    <source>
        <dbReference type="EMBL" id="RRQ22271.1"/>
    </source>
</evidence>
<comment type="caution">
    <text evidence="11">The sequence shown here is derived from an EMBL/GenBank/DDBJ whole genome shotgun (WGS) entry which is preliminary data.</text>
</comment>
<dbReference type="FunFam" id="3.40.50.1000:FF:000022">
    <property type="entry name" value="Phosphoglycolate phosphatase"/>
    <property type="match status" value="1"/>
</dbReference>
<dbReference type="GO" id="GO:0008967">
    <property type="term" value="F:phosphoglycolate phosphatase activity"/>
    <property type="evidence" value="ECO:0007669"/>
    <property type="project" value="UniProtKB-UniRule"/>
</dbReference>
<feature type="active site" description="Nucleophile" evidence="10">
    <location>
        <position position="11"/>
    </location>
</feature>
<sequence>MIKKPEMILIDVDGTLVDSVPDLTWCVDEMMKQLDMPVHGEAKVRNWVGNGVERLVRRALIGRLEGEPDAALFERAYPIFLKLYAENTSKRSLLYPGVLEGLDYLSAAGYKIGCVTNKAARFTEPLLRDLGVADYFAIIVSGDTLPQSKPDPAPLLHAAEFFGVKPGRSLMVGDSVSDVKAARAAGFQIVCMSYGYNHGEDIRDADPDAVIDALTEIRSLLEQQAA</sequence>
<dbReference type="SUPFAM" id="SSF56784">
    <property type="entry name" value="HAD-like"/>
    <property type="match status" value="1"/>
</dbReference>
<evidence type="ECO:0000256" key="6">
    <source>
        <dbReference type="ARBA" id="ARBA00022723"/>
    </source>
</evidence>
<keyword evidence="9 10" id="KW-0119">Carbohydrate metabolism</keyword>
<organism evidence="11 12">
    <name type="scientific">Thiohalobacter thiocyanaticus</name>
    <dbReference type="NCBI Taxonomy" id="585455"/>
    <lineage>
        <taxon>Bacteria</taxon>
        <taxon>Pseudomonadati</taxon>
        <taxon>Pseudomonadota</taxon>
        <taxon>Gammaproteobacteria</taxon>
        <taxon>Thiohalobacterales</taxon>
        <taxon>Thiohalobacteraceae</taxon>
        <taxon>Thiohalobacter</taxon>
    </lineage>
</organism>
<dbReference type="AlphaFoldDB" id="A0A426QKI5"/>
<dbReference type="UniPathway" id="UPA00865">
    <property type="reaction ID" value="UER00834"/>
</dbReference>
<dbReference type="GO" id="GO:0046872">
    <property type="term" value="F:metal ion binding"/>
    <property type="evidence" value="ECO:0007669"/>
    <property type="project" value="UniProtKB-KW"/>
</dbReference>
<evidence type="ECO:0000256" key="5">
    <source>
        <dbReference type="ARBA" id="ARBA00013078"/>
    </source>
</evidence>
<keyword evidence="7 10" id="KW-0378">Hydrolase</keyword>
<dbReference type="HAMAP" id="MF_00495">
    <property type="entry name" value="GPH_hydrolase_bact"/>
    <property type="match status" value="1"/>
</dbReference>
<evidence type="ECO:0000256" key="3">
    <source>
        <dbReference type="ARBA" id="ARBA00004818"/>
    </source>
</evidence>
<keyword evidence="8 10" id="KW-0460">Magnesium</keyword>
<evidence type="ECO:0000256" key="8">
    <source>
        <dbReference type="ARBA" id="ARBA00022842"/>
    </source>
</evidence>
<dbReference type="PRINTS" id="PR00413">
    <property type="entry name" value="HADHALOGNASE"/>
</dbReference>
<dbReference type="Gene3D" id="1.10.150.240">
    <property type="entry name" value="Putative phosphatase, domain 2"/>
    <property type="match status" value="1"/>
</dbReference>
<dbReference type="InterPro" id="IPR036412">
    <property type="entry name" value="HAD-like_sf"/>
</dbReference>
<dbReference type="Proteomes" id="UP000287798">
    <property type="component" value="Unassembled WGS sequence"/>
</dbReference>
<dbReference type="NCBIfam" id="TIGR01549">
    <property type="entry name" value="HAD-SF-IA-v1"/>
    <property type="match status" value="1"/>
</dbReference>
<dbReference type="OrthoDB" id="9776368at2"/>
<dbReference type="GO" id="GO:0046295">
    <property type="term" value="P:glycolate biosynthetic process"/>
    <property type="evidence" value="ECO:0007669"/>
    <property type="project" value="UniProtKB-UniRule"/>
</dbReference>
<reference evidence="11 12" key="1">
    <citation type="journal article" date="2010" name="Int. J. Syst. Evol. Microbiol.">
        <title>Thiohalobacter thiocyanaticus gen. nov., sp. nov., a moderately halophilic, sulfur-oxidizing gammaproteobacterium from hypersaline lakes, that utilizes thiocyanate.</title>
        <authorList>
            <person name="Sorokin D.Y."/>
            <person name="Kovaleva O.L."/>
            <person name="Tourova T.P."/>
            <person name="Muyzer G."/>
        </authorList>
    </citation>
    <scope>NUCLEOTIDE SEQUENCE [LARGE SCALE GENOMIC DNA]</scope>
    <source>
        <strain evidence="11 12">Hrh1</strain>
    </source>
</reference>
<evidence type="ECO:0000256" key="1">
    <source>
        <dbReference type="ARBA" id="ARBA00000830"/>
    </source>
</evidence>
<comment type="similarity">
    <text evidence="4 10">Belongs to the HAD-like hydrolase superfamily. CbbY/CbbZ/Gph/YieH family.</text>
</comment>
<feature type="binding site" evidence="10">
    <location>
        <position position="13"/>
    </location>
    <ligand>
        <name>Mg(2+)</name>
        <dbReference type="ChEBI" id="CHEBI:18420"/>
    </ligand>
</feature>
<dbReference type="SFLD" id="SFLDG01129">
    <property type="entry name" value="C1.5:_HAD__Beta-PGM__Phosphata"/>
    <property type="match status" value="1"/>
</dbReference>
<dbReference type="GO" id="GO:0005829">
    <property type="term" value="C:cytosol"/>
    <property type="evidence" value="ECO:0007669"/>
    <property type="project" value="TreeGrafter"/>
</dbReference>
<dbReference type="EMBL" id="QZMU01000001">
    <property type="protein sequence ID" value="RRQ22271.1"/>
    <property type="molecule type" value="Genomic_DNA"/>
</dbReference>
<feature type="binding site" evidence="10">
    <location>
        <position position="11"/>
    </location>
    <ligand>
        <name>Mg(2+)</name>
        <dbReference type="ChEBI" id="CHEBI:18420"/>
    </ligand>
</feature>
<evidence type="ECO:0000256" key="7">
    <source>
        <dbReference type="ARBA" id="ARBA00022801"/>
    </source>
</evidence>
<evidence type="ECO:0000256" key="9">
    <source>
        <dbReference type="ARBA" id="ARBA00023277"/>
    </source>
</evidence>
<evidence type="ECO:0000256" key="4">
    <source>
        <dbReference type="ARBA" id="ARBA00006171"/>
    </source>
</evidence>
<dbReference type="EC" id="3.1.3.18" evidence="5 10"/>
<gene>
    <name evidence="11" type="ORF">D6C00_10125</name>
</gene>
<dbReference type="InterPro" id="IPR037512">
    <property type="entry name" value="PGPase_prok"/>
</dbReference>
<dbReference type="InterPro" id="IPR023214">
    <property type="entry name" value="HAD_sf"/>
</dbReference>
<dbReference type="InterPro" id="IPR023198">
    <property type="entry name" value="PGP-like_dom2"/>
</dbReference>
<dbReference type="PANTHER" id="PTHR43434">
    <property type="entry name" value="PHOSPHOGLYCOLATE PHOSPHATASE"/>
    <property type="match status" value="1"/>
</dbReference>
<dbReference type="InterPro" id="IPR041492">
    <property type="entry name" value="HAD_2"/>
</dbReference>
<dbReference type="RefSeq" id="WP_125181616.1">
    <property type="nucleotide sequence ID" value="NZ_QZMU01000001.1"/>
</dbReference>
<dbReference type="InterPro" id="IPR006439">
    <property type="entry name" value="HAD-SF_hydro_IA"/>
</dbReference>
<proteinExistence type="inferred from homology"/>
<dbReference type="NCBIfam" id="TIGR01449">
    <property type="entry name" value="PGP_bact"/>
    <property type="match status" value="1"/>
</dbReference>
<keyword evidence="12" id="KW-1185">Reference proteome</keyword>
<dbReference type="SFLD" id="SFLDG01135">
    <property type="entry name" value="C1.5.6:_HAD__Beta-PGM__Phospha"/>
    <property type="match status" value="1"/>
</dbReference>
<evidence type="ECO:0000256" key="2">
    <source>
        <dbReference type="ARBA" id="ARBA00001946"/>
    </source>
</evidence>
<dbReference type="Pfam" id="PF13419">
    <property type="entry name" value="HAD_2"/>
    <property type="match status" value="1"/>
</dbReference>
<name>A0A426QKI5_9GAMM</name>
<dbReference type="SFLD" id="SFLDS00003">
    <property type="entry name" value="Haloacid_Dehalogenase"/>
    <property type="match status" value="1"/>
</dbReference>
<comment type="function">
    <text evidence="10">Specifically catalyzes the dephosphorylation of 2-phosphoglycolate. Is involved in the dissimilation of the intracellular 2-phosphoglycolate formed during the DNA repair of 3'-phosphoglycolate ends, a major class of DNA lesions induced by oxidative stress.</text>
</comment>
<accession>A0A426QKI5</accession>
<feature type="binding site" evidence="10">
    <location>
        <position position="174"/>
    </location>
    <ligand>
        <name>Mg(2+)</name>
        <dbReference type="ChEBI" id="CHEBI:18420"/>
    </ligand>
</feature>
<comment type="catalytic activity">
    <reaction evidence="1 10">
        <text>2-phosphoglycolate + H2O = glycolate + phosphate</text>
        <dbReference type="Rhea" id="RHEA:14369"/>
        <dbReference type="ChEBI" id="CHEBI:15377"/>
        <dbReference type="ChEBI" id="CHEBI:29805"/>
        <dbReference type="ChEBI" id="CHEBI:43474"/>
        <dbReference type="ChEBI" id="CHEBI:58033"/>
        <dbReference type="EC" id="3.1.3.18"/>
    </reaction>
</comment>
<dbReference type="CDD" id="cd16417">
    <property type="entry name" value="HAD_PGPase"/>
    <property type="match status" value="1"/>
</dbReference>
<comment type="pathway">
    <text evidence="3 10">Organic acid metabolism; glycolate biosynthesis; glycolate from 2-phosphoglycolate: step 1/1.</text>
</comment>
<dbReference type="Gene3D" id="3.40.50.1000">
    <property type="entry name" value="HAD superfamily/HAD-like"/>
    <property type="match status" value="1"/>
</dbReference>
<comment type="cofactor">
    <cofactor evidence="2 10">
        <name>Mg(2+)</name>
        <dbReference type="ChEBI" id="CHEBI:18420"/>
    </cofactor>
</comment>
<dbReference type="GO" id="GO:0006281">
    <property type="term" value="P:DNA repair"/>
    <property type="evidence" value="ECO:0007669"/>
    <property type="project" value="TreeGrafter"/>
</dbReference>
<dbReference type="InterPro" id="IPR050155">
    <property type="entry name" value="HAD-like_hydrolase_sf"/>
</dbReference>